<dbReference type="OrthoDB" id="7791235at2759"/>
<feature type="transmembrane region" description="Helical" evidence="1">
    <location>
        <begin position="54"/>
        <end position="76"/>
    </location>
</feature>
<accession>A0A1J1J4V5</accession>
<organism evidence="2 3">
    <name type="scientific">Clunio marinus</name>
    <dbReference type="NCBI Taxonomy" id="568069"/>
    <lineage>
        <taxon>Eukaryota</taxon>
        <taxon>Metazoa</taxon>
        <taxon>Ecdysozoa</taxon>
        <taxon>Arthropoda</taxon>
        <taxon>Hexapoda</taxon>
        <taxon>Insecta</taxon>
        <taxon>Pterygota</taxon>
        <taxon>Neoptera</taxon>
        <taxon>Endopterygota</taxon>
        <taxon>Diptera</taxon>
        <taxon>Nematocera</taxon>
        <taxon>Chironomoidea</taxon>
        <taxon>Chironomidae</taxon>
        <taxon>Clunio</taxon>
    </lineage>
</organism>
<dbReference type="EMBL" id="CVRI01000067">
    <property type="protein sequence ID" value="CRL06836.1"/>
    <property type="molecule type" value="Genomic_DNA"/>
</dbReference>
<feature type="transmembrane region" description="Helical" evidence="1">
    <location>
        <begin position="20"/>
        <end position="42"/>
    </location>
</feature>
<dbReference type="AlphaFoldDB" id="A0A1J1J4V5"/>
<evidence type="ECO:0000313" key="2">
    <source>
        <dbReference type="EMBL" id="CRL06836.1"/>
    </source>
</evidence>
<keyword evidence="1" id="KW-0472">Membrane</keyword>
<name>A0A1J1J4V5_9DIPT</name>
<evidence type="ECO:0000313" key="3">
    <source>
        <dbReference type="Proteomes" id="UP000183832"/>
    </source>
</evidence>
<keyword evidence="3" id="KW-1185">Reference proteome</keyword>
<gene>
    <name evidence="2" type="ORF">CLUMA_CG019519</name>
</gene>
<reference evidence="2 3" key="1">
    <citation type="submission" date="2015-04" db="EMBL/GenBank/DDBJ databases">
        <authorList>
            <person name="Syromyatnikov M.Y."/>
            <person name="Popov V.N."/>
        </authorList>
    </citation>
    <scope>NUCLEOTIDE SEQUENCE [LARGE SCALE GENOMIC DNA]</scope>
</reference>
<sequence length="143" mass="15331">MAFALERFLFCLELQLGGIIMAWWGMIISALGIVGVISGLLFGKGHSTHFPGNISTGGAVTGGIISIILLLLYFYFSYQLLLGAQSGNSSQMIGYLVMHGIFVVLFILGVFQNAASLVAAIIYAYLWFCVYSLYVRSGGSAVA</sequence>
<evidence type="ECO:0000256" key="1">
    <source>
        <dbReference type="SAM" id="Phobius"/>
    </source>
</evidence>
<keyword evidence="1" id="KW-1133">Transmembrane helix</keyword>
<feature type="transmembrane region" description="Helical" evidence="1">
    <location>
        <begin position="117"/>
        <end position="134"/>
    </location>
</feature>
<keyword evidence="1" id="KW-0812">Transmembrane</keyword>
<proteinExistence type="predicted"/>
<feature type="transmembrane region" description="Helical" evidence="1">
    <location>
        <begin position="92"/>
        <end position="110"/>
    </location>
</feature>
<dbReference type="Proteomes" id="UP000183832">
    <property type="component" value="Unassembled WGS sequence"/>
</dbReference>
<protein>
    <submittedName>
        <fullName evidence="2">CLUMA_CG019519, isoform A</fullName>
    </submittedName>
</protein>